<gene>
    <name evidence="3" type="ORF">G3T38_15990</name>
</gene>
<dbReference type="GO" id="GO:0003677">
    <property type="term" value="F:DNA binding"/>
    <property type="evidence" value="ECO:0007669"/>
    <property type="project" value="InterPro"/>
</dbReference>
<evidence type="ECO:0000259" key="2">
    <source>
        <dbReference type="Pfam" id="PF00239"/>
    </source>
</evidence>
<feature type="domain" description="Resolvase/invertase-type recombinase catalytic" evidence="2">
    <location>
        <begin position="2"/>
        <end position="69"/>
    </location>
</feature>
<dbReference type="InterPro" id="IPR036162">
    <property type="entry name" value="Resolvase-like_N_sf"/>
</dbReference>
<dbReference type="GO" id="GO:0000150">
    <property type="term" value="F:DNA strand exchange activity"/>
    <property type="evidence" value="ECO:0007669"/>
    <property type="project" value="InterPro"/>
</dbReference>
<protein>
    <submittedName>
        <fullName evidence="3">Recombinase family protein</fullName>
    </submittedName>
</protein>
<dbReference type="EMBL" id="JAAGXA010000012">
    <property type="protein sequence ID" value="NEN79771.1"/>
    <property type="molecule type" value="Genomic_DNA"/>
</dbReference>
<feature type="region of interest" description="Disordered" evidence="1">
    <location>
        <begin position="60"/>
        <end position="80"/>
    </location>
</feature>
<evidence type="ECO:0000313" key="3">
    <source>
        <dbReference type="EMBL" id="NEN79771.1"/>
    </source>
</evidence>
<dbReference type="SUPFAM" id="SSF53041">
    <property type="entry name" value="Resolvase-like"/>
    <property type="match status" value="1"/>
</dbReference>
<organism evidence="3 4">
    <name type="scientific">Nocardioides zeae</name>
    <dbReference type="NCBI Taxonomy" id="1457234"/>
    <lineage>
        <taxon>Bacteria</taxon>
        <taxon>Bacillati</taxon>
        <taxon>Actinomycetota</taxon>
        <taxon>Actinomycetes</taxon>
        <taxon>Propionibacteriales</taxon>
        <taxon>Nocardioidaceae</taxon>
        <taxon>Nocardioides</taxon>
    </lineage>
</organism>
<name>A0A6P0HMC1_9ACTN</name>
<comment type="caution">
    <text evidence="3">The sequence shown here is derived from an EMBL/GenBank/DDBJ whole genome shotgun (WGS) entry which is preliminary data.</text>
</comment>
<dbReference type="Proteomes" id="UP000468687">
    <property type="component" value="Unassembled WGS sequence"/>
</dbReference>
<dbReference type="Gene3D" id="3.40.50.1390">
    <property type="entry name" value="Resolvase, N-terminal catalytic domain"/>
    <property type="match status" value="1"/>
</dbReference>
<keyword evidence="4" id="KW-1185">Reference proteome</keyword>
<dbReference type="Pfam" id="PF00239">
    <property type="entry name" value="Resolvase"/>
    <property type="match status" value="1"/>
</dbReference>
<proteinExistence type="predicted"/>
<dbReference type="InterPro" id="IPR006119">
    <property type="entry name" value="Resolv_N"/>
</dbReference>
<evidence type="ECO:0000256" key="1">
    <source>
        <dbReference type="SAM" id="MobiDB-lite"/>
    </source>
</evidence>
<evidence type="ECO:0000313" key="4">
    <source>
        <dbReference type="Proteomes" id="UP000468687"/>
    </source>
</evidence>
<sequence>MARSRIDDAEIATIFHLSGTTLVSASEQIDDTPSGSLLHGIMAAIAEHYSKNLSFEAKKGMAEKARRGGTPGVAPSATST</sequence>
<dbReference type="AlphaFoldDB" id="A0A6P0HMC1"/>
<accession>A0A6P0HMC1</accession>
<reference evidence="3 4" key="1">
    <citation type="journal article" date="2014" name="Int. J. Syst. Evol. Microbiol.">
        <title>Nocardioides zeae sp. nov., isolated from the stem of Zea mays.</title>
        <authorList>
            <person name="Glaeser S.P."/>
            <person name="McInroy J.A."/>
            <person name="Busse H.J."/>
            <person name="Kampfer P."/>
        </authorList>
    </citation>
    <scope>NUCLEOTIDE SEQUENCE [LARGE SCALE GENOMIC DNA]</scope>
    <source>
        <strain evidence="3 4">JCM 30728</strain>
    </source>
</reference>